<evidence type="ECO:0000313" key="3">
    <source>
        <dbReference type="WBParaSite" id="PTRK_0000536100.1"/>
    </source>
</evidence>
<accession>A0A0N4ZCV4</accession>
<dbReference type="WBParaSite" id="PTRK_0000536100.1">
    <property type="protein sequence ID" value="PTRK_0000536100.1"/>
    <property type="gene ID" value="PTRK_0000536100"/>
</dbReference>
<organism evidence="2 3">
    <name type="scientific">Parastrongyloides trichosuri</name>
    <name type="common">Possum-specific nematode worm</name>
    <dbReference type="NCBI Taxonomy" id="131310"/>
    <lineage>
        <taxon>Eukaryota</taxon>
        <taxon>Metazoa</taxon>
        <taxon>Ecdysozoa</taxon>
        <taxon>Nematoda</taxon>
        <taxon>Chromadorea</taxon>
        <taxon>Rhabditida</taxon>
        <taxon>Tylenchina</taxon>
        <taxon>Panagrolaimomorpha</taxon>
        <taxon>Strongyloidoidea</taxon>
        <taxon>Strongyloididae</taxon>
        <taxon>Parastrongyloides</taxon>
    </lineage>
</organism>
<feature type="region of interest" description="Disordered" evidence="1">
    <location>
        <begin position="192"/>
        <end position="216"/>
    </location>
</feature>
<evidence type="ECO:0000256" key="1">
    <source>
        <dbReference type="SAM" id="MobiDB-lite"/>
    </source>
</evidence>
<name>A0A0N4ZCV4_PARTI</name>
<reference evidence="3" key="1">
    <citation type="submission" date="2017-02" db="UniProtKB">
        <authorList>
            <consortium name="WormBaseParasite"/>
        </authorList>
    </citation>
    <scope>IDENTIFICATION</scope>
</reference>
<keyword evidence="2" id="KW-1185">Reference proteome</keyword>
<evidence type="ECO:0000313" key="2">
    <source>
        <dbReference type="Proteomes" id="UP000038045"/>
    </source>
</evidence>
<proteinExistence type="predicted"/>
<protein>
    <submittedName>
        <fullName evidence="3">NAD-specific glutamate dehydrogenase</fullName>
    </submittedName>
</protein>
<dbReference type="AlphaFoldDB" id="A0A0N4ZCV4"/>
<sequence length="672" mass="71558">AVLGAEEVHEGAEVDDLHDLAGVDHAQLGFRGDGLDPGLGGVDLLLVVGGDLDGAVIADVDLGAGLFDDLADHLAARTDHFTDLVGRDLHGFDLGSVLAQLGARGVHGLRHFVEDVEATGRSLRQSLFHDLFGDAVDLDVHLQAGDAFRGTGYLEIHIAEVIFVTQDVGQNCEALAFLDQAHGDTGNRRLHRHAGVHQGQRRTADRGHRGRTVGLGDLRHHADGVGEVFARRQHRTDGAPGQLAVTDFATARRAHAAGFTDRIGREVVVQQEGFFVRTGQGVDELFVFAGAERGNDQGLGFAAREQRRTVGARQDADFRDDGADLVQGAAVDAVAVLDNVATQDVGFAFLERSRELGRVDAFRLLVGLHQGLGGLLLGGVDARAALILARVGVSGLDVLADQRLDRGDHVRVVLSLEVERFLGGVLGQVDDGVDDRLHARVREHQGLEHLLFRQLLGFGFDHHQGVLRARDDQIQGALAQGVDGRVQHQFAVDHADACAADRAHERHARDGQGGRGGDHAQDVGIVLKVVLQHGDDDLGLVLEALDEQRADRTVDQAGDQGLLLGRTAFTLEVAARDLAGGVRLFLIVDGQGEEIQARLGLAAVDDGGQDHGLAVGRQHGAVGLTGDAARLQGQRASGPLDRLAFDIEHISSFVSRGRIPVGGVRSVRPFSP</sequence>
<dbReference type="Proteomes" id="UP000038045">
    <property type="component" value="Unplaced"/>
</dbReference>